<accession>N6YTF5</accession>
<dbReference type="STRING" id="1123367.GCA_000621305_03738"/>
<comment type="caution">
    <text evidence="1">The sequence shown here is derived from an EMBL/GenBank/DDBJ whole genome shotgun (WGS) entry which is preliminary data.</text>
</comment>
<protein>
    <submittedName>
        <fullName evidence="1">Uncharacterized protein</fullName>
    </submittedName>
</protein>
<evidence type="ECO:0000313" key="2">
    <source>
        <dbReference type="Proteomes" id="UP000013232"/>
    </source>
</evidence>
<organism evidence="1 2">
    <name type="scientific">Thauera linaloolentis (strain DSM 12138 / JCM 21573 / CCUG 41526 / CIP 105981 / IAM 15112 / NBRC 102519 / 47Lol)</name>
    <dbReference type="NCBI Taxonomy" id="1123367"/>
    <lineage>
        <taxon>Bacteria</taxon>
        <taxon>Pseudomonadati</taxon>
        <taxon>Pseudomonadota</taxon>
        <taxon>Betaproteobacteria</taxon>
        <taxon>Rhodocyclales</taxon>
        <taxon>Zoogloeaceae</taxon>
        <taxon>Thauera</taxon>
    </lineage>
</organism>
<dbReference type="eggNOG" id="COG4636">
    <property type="taxonomic scope" value="Bacteria"/>
</dbReference>
<sequence length="61" mass="6702">MLIDSERLSVDLFRRHVDGHWALYPAEAGQTVAFDSVGLSLPIEALYEDVDLQAAHATGHP</sequence>
<evidence type="ECO:0000313" key="1">
    <source>
        <dbReference type="EMBL" id="ENO85428.1"/>
    </source>
</evidence>
<dbReference type="RefSeq" id="WP_004342585.1">
    <property type="nucleotide sequence ID" value="NZ_AMXE01000075.1"/>
</dbReference>
<proteinExistence type="predicted"/>
<name>N6YTF5_THAL4</name>
<reference evidence="1 2" key="1">
    <citation type="submission" date="2012-09" db="EMBL/GenBank/DDBJ databases">
        <title>Draft Genome Sequences of 6 Strains from Genus Thauera.</title>
        <authorList>
            <person name="Liu B."/>
            <person name="Shapleigh J.P."/>
            <person name="Frostegard A.H."/>
        </authorList>
    </citation>
    <scope>NUCLEOTIDE SEQUENCE [LARGE SCALE GENOMIC DNA]</scope>
    <source>
        <strain evidence="2">47Lol / DSM 12138</strain>
    </source>
</reference>
<dbReference type="Proteomes" id="UP000013232">
    <property type="component" value="Unassembled WGS sequence"/>
</dbReference>
<dbReference type="AlphaFoldDB" id="N6YTF5"/>
<gene>
    <name evidence="1" type="ORF">C666_15305</name>
</gene>
<dbReference type="EMBL" id="AMXE01000075">
    <property type="protein sequence ID" value="ENO85428.1"/>
    <property type="molecule type" value="Genomic_DNA"/>
</dbReference>
<keyword evidence="2" id="KW-1185">Reference proteome</keyword>